<dbReference type="PANTHER" id="PTHR23069:SF0">
    <property type="entry name" value="TAT-BINDING HOMOLOG 7"/>
    <property type="match status" value="1"/>
</dbReference>
<dbReference type="GO" id="GO:0045815">
    <property type="term" value="P:transcription initiation-coupled chromatin remodeling"/>
    <property type="evidence" value="ECO:0007669"/>
    <property type="project" value="TreeGrafter"/>
</dbReference>
<feature type="compositionally biased region" description="Basic residues" evidence="8">
    <location>
        <begin position="149"/>
        <end position="165"/>
    </location>
</feature>
<evidence type="ECO:0000313" key="11">
    <source>
        <dbReference type="Proteomes" id="UP000308199"/>
    </source>
</evidence>
<dbReference type="InterPro" id="IPR003959">
    <property type="entry name" value="ATPase_AAA_core"/>
</dbReference>
<feature type="compositionally biased region" description="Acidic residues" evidence="8">
    <location>
        <begin position="1"/>
        <end position="12"/>
    </location>
</feature>
<evidence type="ECO:0000256" key="7">
    <source>
        <dbReference type="ARBA" id="ARBA00023242"/>
    </source>
</evidence>
<evidence type="ECO:0000256" key="5">
    <source>
        <dbReference type="ARBA" id="ARBA00022840"/>
    </source>
</evidence>
<dbReference type="GO" id="GO:0006334">
    <property type="term" value="P:nucleosome assembly"/>
    <property type="evidence" value="ECO:0007669"/>
    <property type="project" value="TreeGrafter"/>
</dbReference>
<dbReference type="GO" id="GO:0006337">
    <property type="term" value="P:nucleosome disassembly"/>
    <property type="evidence" value="ECO:0007669"/>
    <property type="project" value="TreeGrafter"/>
</dbReference>
<dbReference type="InterPro" id="IPR027417">
    <property type="entry name" value="P-loop_NTPase"/>
</dbReference>
<evidence type="ECO:0000256" key="4">
    <source>
        <dbReference type="ARBA" id="ARBA00022801"/>
    </source>
</evidence>
<evidence type="ECO:0000313" key="10">
    <source>
        <dbReference type="EMBL" id="THH05437.1"/>
    </source>
</evidence>
<keyword evidence="11" id="KW-1185">Reference proteome</keyword>
<evidence type="ECO:0000256" key="8">
    <source>
        <dbReference type="SAM" id="MobiDB-lite"/>
    </source>
</evidence>
<dbReference type="InterPro" id="IPR003960">
    <property type="entry name" value="ATPase_AAA_CS"/>
</dbReference>
<organism evidence="10 11">
    <name type="scientific">Phellinidium pouzarii</name>
    <dbReference type="NCBI Taxonomy" id="167371"/>
    <lineage>
        <taxon>Eukaryota</taxon>
        <taxon>Fungi</taxon>
        <taxon>Dikarya</taxon>
        <taxon>Basidiomycota</taxon>
        <taxon>Agaricomycotina</taxon>
        <taxon>Agaricomycetes</taxon>
        <taxon>Hymenochaetales</taxon>
        <taxon>Hymenochaetaceae</taxon>
        <taxon>Phellinidium</taxon>
    </lineage>
</organism>
<comment type="similarity">
    <text evidence="2">Belongs to the AAA ATPase family.</text>
</comment>
<comment type="subcellular location">
    <subcellularLocation>
        <location evidence="1">Nucleus</location>
    </subcellularLocation>
</comment>
<dbReference type="SUPFAM" id="SSF52540">
    <property type="entry name" value="P-loop containing nucleoside triphosphate hydrolases"/>
    <property type="match status" value="2"/>
</dbReference>
<keyword evidence="6" id="KW-0103">Bromodomain</keyword>
<keyword evidence="5" id="KW-0067">ATP-binding</keyword>
<proteinExistence type="inferred from homology"/>
<dbReference type="SUPFAM" id="SSF47370">
    <property type="entry name" value="Bromodomain"/>
    <property type="match status" value="1"/>
</dbReference>
<dbReference type="GO" id="GO:0042393">
    <property type="term" value="F:histone binding"/>
    <property type="evidence" value="ECO:0007669"/>
    <property type="project" value="TreeGrafter"/>
</dbReference>
<reference evidence="10 11" key="1">
    <citation type="submission" date="2019-02" db="EMBL/GenBank/DDBJ databases">
        <title>Genome sequencing of the rare red list fungi Phellinidium pouzarii.</title>
        <authorList>
            <person name="Buettner E."/>
            <person name="Kellner H."/>
        </authorList>
    </citation>
    <scope>NUCLEOTIDE SEQUENCE [LARGE SCALE GENOMIC DNA]</scope>
    <source>
        <strain evidence="10 11">DSM 108285</strain>
    </source>
</reference>
<dbReference type="GO" id="GO:0003682">
    <property type="term" value="F:chromatin binding"/>
    <property type="evidence" value="ECO:0007669"/>
    <property type="project" value="TreeGrafter"/>
</dbReference>
<dbReference type="EMBL" id="SGPK01000261">
    <property type="protein sequence ID" value="THH05437.1"/>
    <property type="molecule type" value="Genomic_DNA"/>
</dbReference>
<dbReference type="GO" id="GO:0005524">
    <property type="term" value="F:ATP binding"/>
    <property type="evidence" value="ECO:0007669"/>
    <property type="project" value="UniProtKB-KW"/>
</dbReference>
<feature type="compositionally biased region" description="Basic and acidic residues" evidence="8">
    <location>
        <begin position="99"/>
        <end position="111"/>
    </location>
</feature>
<feature type="region of interest" description="Disordered" evidence="8">
    <location>
        <begin position="1145"/>
        <end position="1187"/>
    </location>
</feature>
<feature type="compositionally biased region" description="Basic and acidic residues" evidence="8">
    <location>
        <begin position="1169"/>
        <end position="1187"/>
    </location>
</feature>
<dbReference type="PROSITE" id="PS00674">
    <property type="entry name" value="AAA"/>
    <property type="match status" value="1"/>
</dbReference>
<keyword evidence="7" id="KW-0539">Nucleus</keyword>
<dbReference type="OrthoDB" id="5421at2759"/>
<feature type="compositionally biased region" description="Basic and acidic residues" evidence="8">
    <location>
        <begin position="1083"/>
        <end position="1102"/>
    </location>
</feature>
<sequence>MFSDADADGEPDDSLKDDRHELEYRLPLTIKLPAGMARSVVDGAAGPRRSTRNRKSSDSFANPSGSEYSAGDASASSPMTSRPSRKKHVVYDDEDDEETYKVEKVEIEYRTARGRQTTRPSYLESDDDGLKNDLFGEDDDVDVVDHSKRPSRPIKRNLRGGGHRRVNSDDEGEADASVAHIGTRSRSKKTNSTSASPPMMADGDGDDAALGAPSGRRLTRSATSRLTRKSARQLADEGGYEDGADLDGPGSSEEELLDDDVHTSPSPEPTAEEASNPKQYKLRKRKHVNYAIPPPLEEVQLPPSKAGSKPNRGKGRAGPGWSVNGVTLSRYMGMNVPADDSDSDAPARTPRKPLSAGAGGGLFAAGGGGGLFPDSLAAAGTPSNLGKVSDAALADADPLGVNANVTFDEVGGLDDHINSLKEMTLLPLLYPEVFQRFNLTPPRGVLFHGPPGTGKTLLARALAASCRSNGKGIAFFMRKGADCLSKWVGEAERQLRLLFEEARNQQPSIIFFDEIDGLAPVRSSKQDQIHASIVSTLLALMDGMDGRGQVIVIGATNRPDAVDPALRRPGRFDREFYFPLPNIDARAKILSIITHKWEGWEEKNAKEAIQRLAKITKGYGGADLRALCTEAALNAVQRRYPQIYKSNDRLLLKPETIGVQARDFMISVKNDVLQRVKEVVEKVLPLGKKRTALEEAEYEDEGDEGALEREILLQKMEMLRVYRPRIVLHGDAGMGQVYIGSAVLHHLEGYHVQTLDLGSLMGDSTRTVEAGIVQLFIEAKRHQPSVIYVPSLLGWCAAVSETARTTVKAMLDTLSPSDPILLLAVVDGPFISLPRDVRSWFGATRENRVLFSHPDPDKRRTFFTELLNDVRRPPTQFPDGVKRKKRVLEELPIAPPLEPRQPTVAELAVQEENDQRILTLLKYRLGPILTELKRKHKRFTKPARDEYNLHPETHWDPFLTVPQPQHVDAPMTTEAQLNGIIVIDGADGTHPEVRVNGAHDPPAEPELFEVDLESMNVDLYKGKYLTPNMFLEDIGRMVYNAEMRKNEDHERLNKAQSMFTAAQVSIQEFDPGFRLECERMAGRECQRREQRRAEKERSRAGSREGSTNGHGSGLENGAHIRRSARNNGLQPEIGITDPLKLERQLKRQRSHDANGDANGSGSGEDSIDDRDAKRSRVEPIAEDNRDYDEINILGPTSSQIRPATVRFATDINDDPQTPTRANGHHILHDHLAPIAEVYSESRHSGFDPNLLNPAISQAPLPSLQSLIDANPMNDFSNSLPSLVSEQQFFPPANNMFDFSHQLQPGASEMLIMPTGMDRAIDPSLNFATPQPQTPHRSPAPTATIEQIEQPQLPPRTETPPILMEVEAPRPPSPPPPEFHVDEALLSQLETKFVGKTGQLNVEELEQLRAISLGCIWRHRQEWDRDACVRELFSVIDEFVEEAVLVEMDD</sequence>
<feature type="region of interest" description="Disordered" evidence="8">
    <location>
        <begin position="27"/>
        <end position="322"/>
    </location>
</feature>
<dbReference type="GO" id="GO:0005634">
    <property type="term" value="C:nucleus"/>
    <property type="evidence" value="ECO:0007669"/>
    <property type="project" value="UniProtKB-SubCell"/>
</dbReference>
<keyword evidence="3" id="KW-0547">Nucleotide-binding</keyword>
<dbReference type="FunFam" id="3.40.50.300:FF:000061">
    <property type="entry name" value="ATPase family, AAA domain-containing 2"/>
    <property type="match status" value="1"/>
</dbReference>
<evidence type="ECO:0000259" key="9">
    <source>
        <dbReference type="SMART" id="SM00382"/>
    </source>
</evidence>
<dbReference type="Proteomes" id="UP000308199">
    <property type="component" value="Unassembled WGS sequence"/>
</dbReference>
<evidence type="ECO:0000256" key="1">
    <source>
        <dbReference type="ARBA" id="ARBA00004123"/>
    </source>
</evidence>
<name>A0A4S4L2T0_9AGAM</name>
<feature type="region of interest" description="Disordered" evidence="8">
    <location>
        <begin position="1083"/>
        <end position="1117"/>
    </location>
</feature>
<evidence type="ECO:0000256" key="3">
    <source>
        <dbReference type="ARBA" id="ARBA00022741"/>
    </source>
</evidence>
<dbReference type="SMART" id="SM00382">
    <property type="entry name" value="AAA"/>
    <property type="match status" value="1"/>
</dbReference>
<dbReference type="FunFam" id="3.40.50.300:FF:001218">
    <property type="entry name" value="AAA family ATPase, putative"/>
    <property type="match status" value="1"/>
</dbReference>
<comment type="caution">
    <text evidence="10">The sequence shown here is derived from an EMBL/GenBank/DDBJ whole genome shotgun (WGS) entry which is preliminary data.</text>
</comment>
<feature type="compositionally biased region" description="Polar residues" evidence="8">
    <location>
        <begin position="58"/>
        <end position="67"/>
    </location>
</feature>
<dbReference type="InterPro" id="IPR003593">
    <property type="entry name" value="AAA+_ATPase"/>
</dbReference>
<feature type="domain" description="AAA+ ATPase" evidence="9">
    <location>
        <begin position="441"/>
        <end position="582"/>
    </location>
</feature>
<keyword evidence="4" id="KW-0378">Hydrolase</keyword>
<dbReference type="Pfam" id="PF00004">
    <property type="entry name" value="AAA"/>
    <property type="match status" value="1"/>
</dbReference>
<dbReference type="GO" id="GO:0016887">
    <property type="term" value="F:ATP hydrolysis activity"/>
    <property type="evidence" value="ECO:0007669"/>
    <property type="project" value="InterPro"/>
</dbReference>
<protein>
    <recommendedName>
        <fullName evidence="9">AAA+ ATPase domain-containing protein</fullName>
    </recommendedName>
</protein>
<feature type="compositionally biased region" description="Basic and acidic residues" evidence="8">
    <location>
        <begin position="1145"/>
        <end position="1154"/>
    </location>
</feature>
<dbReference type="InterPro" id="IPR041569">
    <property type="entry name" value="AAA_lid_3"/>
</dbReference>
<feature type="region of interest" description="Disordered" evidence="8">
    <location>
        <begin position="1"/>
        <end position="20"/>
    </location>
</feature>
<gene>
    <name evidence="10" type="ORF">EW145_g4792</name>
</gene>
<dbReference type="Pfam" id="PF17862">
    <property type="entry name" value="AAA_lid_3"/>
    <property type="match status" value="1"/>
</dbReference>
<dbReference type="InterPro" id="IPR045199">
    <property type="entry name" value="ATAD2-like"/>
</dbReference>
<evidence type="ECO:0000256" key="2">
    <source>
        <dbReference type="ARBA" id="ARBA00006914"/>
    </source>
</evidence>
<evidence type="ECO:0000256" key="6">
    <source>
        <dbReference type="ARBA" id="ARBA00023117"/>
    </source>
</evidence>
<feature type="region of interest" description="Disordered" evidence="8">
    <location>
        <begin position="1329"/>
        <end position="1358"/>
    </location>
</feature>
<accession>A0A4S4L2T0</accession>
<dbReference type="Gene3D" id="3.40.50.300">
    <property type="entry name" value="P-loop containing nucleotide triphosphate hydrolases"/>
    <property type="match status" value="1"/>
</dbReference>
<dbReference type="PANTHER" id="PTHR23069">
    <property type="entry name" value="AAA DOMAIN-CONTAINING"/>
    <property type="match status" value="1"/>
</dbReference>
<feature type="region of interest" description="Disordered" evidence="8">
    <location>
        <begin position="335"/>
        <end position="358"/>
    </location>
</feature>
<dbReference type="InterPro" id="IPR036427">
    <property type="entry name" value="Bromodomain-like_sf"/>
</dbReference>
<dbReference type="Gene3D" id="1.10.8.60">
    <property type="match status" value="1"/>
</dbReference>